<feature type="transmembrane region" description="Helical" evidence="1">
    <location>
        <begin position="20"/>
        <end position="43"/>
    </location>
</feature>
<gene>
    <name evidence="2" type="ORF">HMP0015_0336</name>
</gene>
<organism evidence="2 3">
    <name type="scientific">Acinetobacter haemolyticus ATCC 19194</name>
    <dbReference type="NCBI Taxonomy" id="707232"/>
    <lineage>
        <taxon>Bacteria</taxon>
        <taxon>Pseudomonadati</taxon>
        <taxon>Pseudomonadota</taxon>
        <taxon>Gammaproteobacteria</taxon>
        <taxon>Moraxellales</taxon>
        <taxon>Moraxellaceae</taxon>
        <taxon>Acinetobacter</taxon>
    </lineage>
</organism>
<evidence type="ECO:0000256" key="1">
    <source>
        <dbReference type="SAM" id="Phobius"/>
    </source>
</evidence>
<evidence type="ECO:0000313" key="2">
    <source>
        <dbReference type="EMBL" id="EFF84196.1"/>
    </source>
</evidence>
<proteinExistence type="predicted"/>
<dbReference type="HOGENOM" id="CLU_1987831_0_0_6"/>
<sequence length="132" mass="15281">MNEVISSMGQDKVEQHRRYVAISYVFMFLALFTIVFAAFAYVLARKVAVVDDAEVWIHAHALWIMRNVLLFIIMAFFAALWFIPLFFFAWDSTLWVTALTVAGVVFSAIAWLFLLNAWLKGIAKYFRNKAVF</sequence>
<evidence type="ECO:0000313" key="3">
    <source>
        <dbReference type="Proteomes" id="UP000003085"/>
    </source>
</evidence>
<accession>D4XKU4</accession>
<dbReference type="AlphaFoldDB" id="D4XKU4"/>
<keyword evidence="1" id="KW-0812">Transmembrane</keyword>
<comment type="caution">
    <text evidence="2">The sequence shown here is derived from an EMBL/GenBank/DDBJ whole genome shotgun (WGS) entry which is preliminary data.</text>
</comment>
<keyword evidence="1" id="KW-0472">Membrane</keyword>
<feature type="transmembrane region" description="Helical" evidence="1">
    <location>
        <begin position="94"/>
        <end position="119"/>
    </location>
</feature>
<name>D4XKU4_ACIHA</name>
<feature type="transmembrane region" description="Helical" evidence="1">
    <location>
        <begin position="64"/>
        <end position="88"/>
    </location>
</feature>
<dbReference type="Proteomes" id="UP000003085">
    <property type="component" value="Unassembled WGS sequence"/>
</dbReference>
<dbReference type="EMBL" id="ADMT01000073">
    <property type="protein sequence ID" value="EFF84196.1"/>
    <property type="molecule type" value="Genomic_DNA"/>
</dbReference>
<evidence type="ECO:0008006" key="4">
    <source>
        <dbReference type="Google" id="ProtNLM"/>
    </source>
</evidence>
<reference evidence="3" key="1">
    <citation type="submission" date="2010-03" db="EMBL/GenBank/DDBJ databases">
        <title>Complete sequence of Mobiluncus curtisii ATCC 43063.</title>
        <authorList>
            <person name="Muzny D."/>
            <person name="Qin X."/>
            <person name="Deng J."/>
            <person name="Jiang H."/>
            <person name="Liu Y."/>
            <person name="Qu J."/>
            <person name="Song X.-Z."/>
            <person name="Zhang L."/>
            <person name="Thornton R."/>
            <person name="Coyle M."/>
            <person name="Francisco L."/>
            <person name="Jackson L."/>
            <person name="Javaid M."/>
            <person name="Korchina V."/>
            <person name="Kovar C."/>
            <person name="Mata R."/>
            <person name="Mathew T."/>
            <person name="Ngo R."/>
            <person name="Nguyen L."/>
            <person name="Nguyen N."/>
            <person name="Okwuonu G."/>
            <person name="Ongeri F."/>
            <person name="Pham C."/>
            <person name="Simmons D."/>
            <person name="Wilczek-Boney K."/>
            <person name="Hale W."/>
            <person name="Jakkamsetti A."/>
            <person name="Pham P."/>
            <person name="Ruth R."/>
            <person name="San Lucas F."/>
            <person name="Warren J."/>
            <person name="Zhang J."/>
            <person name="Zhao Z."/>
            <person name="Zhou C."/>
            <person name="Zhu D."/>
            <person name="Lee S."/>
            <person name="Bess C."/>
            <person name="Blankenburg K."/>
            <person name="Forbes L."/>
            <person name="Fu Q."/>
            <person name="Gubbala S."/>
            <person name="Hirani K."/>
            <person name="Jayaseelan J.C."/>
            <person name="Lara F."/>
            <person name="Munidasa M."/>
            <person name="Palculict T."/>
            <person name="Patil S."/>
            <person name="Pu L.-L."/>
            <person name="Saada N."/>
            <person name="Tang L."/>
            <person name="Weissenberger G."/>
            <person name="Zhu Y."/>
            <person name="Hemphill L."/>
            <person name="Shang Y."/>
            <person name="Youmans B."/>
            <person name="Ayvaz T."/>
            <person name="Ross M."/>
            <person name="Santibanez J."/>
            <person name="Aqrawi P."/>
            <person name="Gross S."/>
            <person name="Joshi V."/>
            <person name="Fowler G."/>
            <person name="Nazareth L."/>
            <person name="Reid J."/>
            <person name="Worley K."/>
            <person name="Petrosino J."/>
            <person name="Highlander S."/>
            <person name="Gibbs R."/>
            <person name="Gibbs R."/>
        </authorList>
    </citation>
    <scope>NUCLEOTIDE SEQUENCE [LARGE SCALE GENOMIC DNA]</scope>
    <source>
        <strain evidence="3">ATCC 19194</strain>
    </source>
</reference>
<keyword evidence="1" id="KW-1133">Transmembrane helix</keyword>
<protein>
    <recommendedName>
        <fullName evidence="4">Transmembrane protein</fullName>
    </recommendedName>
</protein>